<reference evidence="1" key="1">
    <citation type="submission" date="2020-05" db="EMBL/GenBank/DDBJ databases">
        <authorList>
            <person name="Chiriac C."/>
            <person name="Salcher M."/>
            <person name="Ghai R."/>
            <person name="Kavagutti S V."/>
        </authorList>
    </citation>
    <scope>NUCLEOTIDE SEQUENCE</scope>
</reference>
<sequence>MLKGYWAKIGVNTTVNVVPQDKFITNALLGDAGFYLYGWRQHAGLYVDAQNFWWNSSASIPDGKGLSLNFARINDPVVDENLAIARSNSDEAKRKAAAEEVNKQMAKMCYQIPTSWTLWGTPHSPKVMGLGSSPLPDGSEANDGAGFSGQFWVNTLWIKS</sequence>
<dbReference type="SUPFAM" id="SSF53850">
    <property type="entry name" value="Periplasmic binding protein-like II"/>
    <property type="match status" value="1"/>
</dbReference>
<accession>A0A6J7G012</accession>
<name>A0A6J7G012_9ZZZZ</name>
<dbReference type="Gene3D" id="3.10.105.10">
    <property type="entry name" value="Dipeptide-binding Protein, Domain 3"/>
    <property type="match status" value="1"/>
</dbReference>
<dbReference type="EMBL" id="CAFBLP010000178">
    <property type="protein sequence ID" value="CAB4899814.1"/>
    <property type="molecule type" value="Genomic_DNA"/>
</dbReference>
<dbReference type="AlphaFoldDB" id="A0A6J7G012"/>
<protein>
    <submittedName>
        <fullName evidence="1">Unannotated protein</fullName>
    </submittedName>
</protein>
<evidence type="ECO:0000313" key="1">
    <source>
        <dbReference type="EMBL" id="CAB4899814.1"/>
    </source>
</evidence>
<proteinExistence type="predicted"/>
<gene>
    <name evidence="1" type="ORF">UFOPK3376_03349</name>
</gene>
<organism evidence="1">
    <name type="scientific">freshwater metagenome</name>
    <dbReference type="NCBI Taxonomy" id="449393"/>
    <lineage>
        <taxon>unclassified sequences</taxon>
        <taxon>metagenomes</taxon>
        <taxon>ecological metagenomes</taxon>
    </lineage>
</organism>